<dbReference type="Proteomes" id="UP000289437">
    <property type="component" value="Unassembled WGS sequence"/>
</dbReference>
<dbReference type="InterPro" id="IPR013078">
    <property type="entry name" value="His_Pase_superF_clade-1"/>
</dbReference>
<accession>A0A4Q0SWJ4</accession>
<organism evidence="1 2">
    <name type="scientific">Granulicella sibirica</name>
    <dbReference type="NCBI Taxonomy" id="2479048"/>
    <lineage>
        <taxon>Bacteria</taxon>
        <taxon>Pseudomonadati</taxon>
        <taxon>Acidobacteriota</taxon>
        <taxon>Terriglobia</taxon>
        <taxon>Terriglobales</taxon>
        <taxon>Acidobacteriaceae</taxon>
        <taxon>Granulicella</taxon>
    </lineage>
</organism>
<proteinExistence type="predicted"/>
<evidence type="ECO:0000313" key="1">
    <source>
        <dbReference type="EMBL" id="RXH54300.1"/>
    </source>
</evidence>
<dbReference type="SUPFAM" id="SSF53254">
    <property type="entry name" value="Phosphoglycerate mutase-like"/>
    <property type="match status" value="1"/>
</dbReference>
<comment type="caution">
    <text evidence="1">The sequence shown here is derived from an EMBL/GenBank/DDBJ whole genome shotgun (WGS) entry which is preliminary data.</text>
</comment>
<name>A0A4Q0SWJ4_9BACT</name>
<dbReference type="Gene3D" id="3.40.50.1240">
    <property type="entry name" value="Phosphoglycerate mutase-like"/>
    <property type="match status" value="1"/>
</dbReference>
<evidence type="ECO:0000313" key="2">
    <source>
        <dbReference type="Proteomes" id="UP000289437"/>
    </source>
</evidence>
<dbReference type="Pfam" id="PF00300">
    <property type="entry name" value="His_Phos_1"/>
    <property type="match status" value="1"/>
</dbReference>
<dbReference type="EMBL" id="RDSM01000004">
    <property type="protein sequence ID" value="RXH54300.1"/>
    <property type="molecule type" value="Genomic_DNA"/>
</dbReference>
<dbReference type="InterPro" id="IPR029033">
    <property type="entry name" value="His_PPase_superfam"/>
</dbReference>
<gene>
    <name evidence="1" type="ORF">GRAN_4596</name>
</gene>
<reference evidence="1 2" key="1">
    <citation type="submission" date="2018-11" db="EMBL/GenBank/DDBJ databases">
        <authorList>
            <person name="Mardanov A.V."/>
            <person name="Ravin N.V."/>
            <person name="Dedysh S.N."/>
        </authorList>
    </citation>
    <scope>NUCLEOTIDE SEQUENCE [LARGE SCALE GENOMIC DNA]</scope>
    <source>
        <strain evidence="1 2">AF10</strain>
    </source>
</reference>
<reference evidence="2" key="2">
    <citation type="submission" date="2019-02" db="EMBL/GenBank/DDBJ databases">
        <title>Granulicella sibirica sp. nov., a psychrotolerant acidobacterium isolated from an organic soil layer in forested tundra, West Siberia.</title>
        <authorList>
            <person name="Oshkin I.Y."/>
            <person name="Kulichevskaya I.S."/>
            <person name="Rijpstra W.I.C."/>
            <person name="Sinninghe Damste J.S."/>
            <person name="Rakitin A.L."/>
            <person name="Ravin N.V."/>
            <person name="Dedysh S.N."/>
        </authorList>
    </citation>
    <scope>NUCLEOTIDE SEQUENCE [LARGE SCALE GENOMIC DNA]</scope>
    <source>
        <strain evidence="2">AF10</strain>
    </source>
</reference>
<sequence>MDVHTAPHGGESFVELIGRVGQWIADQQDAGHIVAITHPAIIRAALVHTLSAPPQSFWRIDIAPLTLTDLRFNGMSWTLRSAGSPLPLTGSRIP</sequence>
<keyword evidence="2" id="KW-1185">Reference proteome</keyword>
<dbReference type="AlphaFoldDB" id="A0A4Q0SWJ4"/>
<protein>
    <submittedName>
        <fullName evidence="1">Putative phosphoglycerate mutase</fullName>
    </submittedName>
</protein>